<proteinExistence type="predicted"/>
<evidence type="ECO:0000313" key="1">
    <source>
        <dbReference type="EMBL" id="VAW81259.1"/>
    </source>
</evidence>
<organism evidence="1">
    <name type="scientific">hydrothermal vent metagenome</name>
    <dbReference type="NCBI Taxonomy" id="652676"/>
    <lineage>
        <taxon>unclassified sequences</taxon>
        <taxon>metagenomes</taxon>
        <taxon>ecological metagenomes</taxon>
    </lineage>
</organism>
<gene>
    <name evidence="1" type="ORF">MNBD_GAMMA13-846</name>
</gene>
<dbReference type="AlphaFoldDB" id="A0A3B0Z4K1"/>
<name>A0A3B0Z4K1_9ZZZZ</name>
<reference evidence="1" key="1">
    <citation type="submission" date="2018-06" db="EMBL/GenBank/DDBJ databases">
        <authorList>
            <person name="Zhirakovskaya E."/>
        </authorList>
    </citation>
    <scope>NUCLEOTIDE SEQUENCE</scope>
</reference>
<dbReference type="EMBL" id="UOFK01000253">
    <property type="protein sequence ID" value="VAW81259.1"/>
    <property type="molecule type" value="Genomic_DNA"/>
</dbReference>
<sequence>MITAQIDPEIRQFKAKNVRLQVQTDLHYPNPSLNHTSYKH</sequence>
<accession>A0A3B0Z4K1</accession>
<protein>
    <submittedName>
        <fullName evidence="1">Uncharacterized protein</fullName>
    </submittedName>
</protein>